<reference evidence="1" key="1">
    <citation type="journal article" date="2011" name="Genome Biol.">
        <title>The draft genome of the carcinogenic human liver fluke Clonorchis sinensis.</title>
        <authorList>
            <person name="Wang X."/>
            <person name="Chen W."/>
            <person name="Huang Y."/>
            <person name="Sun J."/>
            <person name="Men J."/>
            <person name="Liu H."/>
            <person name="Luo F."/>
            <person name="Guo L."/>
            <person name="Lv X."/>
            <person name="Deng C."/>
            <person name="Zhou C."/>
            <person name="Fan Y."/>
            <person name="Li X."/>
            <person name="Huang L."/>
            <person name="Hu Y."/>
            <person name="Liang C."/>
            <person name="Hu X."/>
            <person name="Xu J."/>
            <person name="Yu X."/>
        </authorList>
    </citation>
    <scope>NUCLEOTIDE SEQUENCE [LARGE SCALE GENOMIC DNA]</scope>
    <source>
        <strain evidence="1">Henan</strain>
    </source>
</reference>
<organism evidence="1 2">
    <name type="scientific">Clonorchis sinensis</name>
    <name type="common">Chinese liver fluke</name>
    <dbReference type="NCBI Taxonomy" id="79923"/>
    <lineage>
        <taxon>Eukaryota</taxon>
        <taxon>Metazoa</taxon>
        <taxon>Spiralia</taxon>
        <taxon>Lophotrochozoa</taxon>
        <taxon>Platyhelminthes</taxon>
        <taxon>Trematoda</taxon>
        <taxon>Digenea</taxon>
        <taxon>Opisthorchiida</taxon>
        <taxon>Opisthorchiata</taxon>
        <taxon>Opisthorchiidae</taxon>
        <taxon>Clonorchis</taxon>
    </lineage>
</organism>
<dbReference type="AlphaFoldDB" id="G7YH90"/>
<evidence type="ECO:0000313" key="1">
    <source>
        <dbReference type="EMBL" id="GAA52323.1"/>
    </source>
</evidence>
<evidence type="ECO:0000313" key="2">
    <source>
        <dbReference type="Proteomes" id="UP000008909"/>
    </source>
</evidence>
<proteinExistence type="predicted"/>
<sequence length="127" mass="14797">MRLRTPSEYRVQIWIPYLRRDTEALEGIQRLATRSVRRMRGLSCEERQKALKSYSVEMRLADLILAQQPVRQGSDLCIFQPKDGEILKSHELTSKQRLRHIIRKNLTGKVVNGWNRLPAATIKAQSE</sequence>
<gene>
    <name evidence="1" type="ORF">CLF_107829</name>
</gene>
<dbReference type="Proteomes" id="UP000008909">
    <property type="component" value="Unassembled WGS sequence"/>
</dbReference>
<reference key="2">
    <citation type="submission" date="2011-10" db="EMBL/GenBank/DDBJ databases">
        <title>The genome and transcriptome sequence of Clonorchis sinensis provide insights into the carcinogenic liver fluke.</title>
        <authorList>
            <person name="Wang X."/>
            <person name="Huang Y."/>
            <person name="Chen W."/>
            <person name="Liu H."/>
            <person name="Guo L."/>
            <person name="Chen Y."/>
            <person name="Luo F."/>
            <person name="Zhou W."/>
            <person name="Sun J."/>
            <person name="Mao Q."/>
            <person name="Liang P."/>
            <person name="Zhou C."/>
            <person name="Tian Y."/>
            <person name="Men J."/>
            <person name="Lv X."/>
            <person name="Huang L."/>
            <person name="Zhou J."/>
            <person name="Hu Y."/>
            <person name="Li R."/>
            <person name="Zhang F."/>
            <person name="Lei H."/>
            <person name="Li X."/>
            <person name="Hu X."/>
            <person name="Liang C."/>
            <person name="Xu J."/>
            <person name="Wu Z."/>
            <person name="Yu X."/>
        </authorList>
    </citation>
    <scope>NUCLEOTIDE SEQUENCE</scope>
    <source>
        <strain>Henan</strain>
    </source>
</reference>
<dbReference type="EMBL" id="DF143273">
    <property type="protein sequence ID" value="GAA52323.1"/>
    <property type="molecule type" value="Genomic_DNA"/>
</dbReference>
<name>G7YH90_CLOSI</name>
<protein>
    <submittedName>
        <fullName evidence="1">Uncharacterized protein</fullName>
    </submittedName>
</protein>
<accession>G7YH90</accession>
<keyword evidence="2" id="KW-1185">Reference proteome</keyword>